<keyword evidence="3" id="KW-1185">Reference proteome</keyword>
<dbReference type="GO" id="GO:0006950">
    <property type="term" value="P:response to stress"/>
    <property type="evidence" value="ECO:0007669"/>
    <property type="project" value="TreeGrafter"/>
</dbReference>
<proteinExistence type="predicted"/>
<comment type="caution">
    <text evidence="2">The sequence shown here is derived from an EMBL/GenBank/DDBJ whole genome shotgun (WGS) entry which is preliminary data.</text>
</comment>
<dbReference type="RefSeq" id="WP_143951441.1">
    <property type="nucleotide sequence ID" value="NZ_BAABMB010000001.1"/>
</dbReference>
<gene>
    <name evidence="2" type="ORF">FOZ76_27195</name>
</gene>
<dbReference type="SUPFAM" id="SSF46785">
    <property type="entry name" value="Winged helix' DNA-binding domain"/>
    <property type="match status" value="1"/>
</dbReference>
<dbReference type="PANTHER" id="PTHR33164">
    <property type="entry name" value="TRANSCRIPTIONAL REGULATOR, MARR FAMILY"/>
    <property type="match status" value="1"/>
</dbReference>
<evidence type="ECO:0000313" key="3">
    <source>
        <dbReference type="Proteomes" id="UP000318405"/>
    </source>
</evidence>
<protein>
    <submittedName>
        <fullName evidence="2">Winged helix-turn-helix transcriptional regulator</fullName>
    </submittedName>
</protein>
<sequence length="152" mass="16468">MSNEISYATTTEVRDACLCLHVQRAARALARRFDEVLRPVGLTNGQFSLLMALNRPEPPPPGPVAALLAMDRTSLTALLKPLQRRGLIEIVVPEEDRRARRLKLTAEGVATLARALPLWRRHHGALEAALPMGADAAREALSAVTSAASEGF</sequence>
<dbReference type="Pfam" id="PF12802">
    <property type="entry name" value="MarR_2"/>
    <property type="match status" value="1"/>
</dbReference>
<dbReference type="GO" id="GO:0003700">
    <property type="term" value="F:DNA-binding transcription factor activity"/>
    <property type="evidence" value="ECO:0007669"/>
    <property type="project" value="InterPro"/>
</dbReference>
<name>A0A556A5Y9_9BURK</name>
<dbReference type="Proteomes" id="UP000318405">
    <property type="component" value="Unassembled WGS sequence"/>
</dbReference>
<dbReference type="InterPro" id="IPR000835">
    <property type="entry name" value="HTH_MarR-typ"/>
</dbReference>
<dbReference type="PANTHER" id="PTHR33164:SF105">
    <property type="entry name" value="TRANSCRIPTIONAL REPRESSOR PROTEIN-RELATED"/>
    <property type="match status" value="1"/>
</dbReference>
<accession>A0A556A5Y9</accession>
<dbReference type="InterPro" id="IPR039422">
    <property type="entry name" value="MarR/SlyA-like"/>
</dbReference>
<organism evidence="2 3">
    <name type="scientific">Verticiella sediminum</name>
    <dbReference type="NCBI Taxonomy" id="1247510"/>
    <lineage>
        <taxon>Bacteria</taxon>
        <taxon>Pseudomonadati</taxon>
        <taxon>Pseudomonadota</taxon>
        <taxon>Betaproteobacteria</taxon>
        <taxon>Burkholderiales</taxon>
        <taxon>Alcaligenaceae</taxon>
        <taxon>Verticiella</taxon>
    </lineage>
</organism>
<dbReference type="PRINTS" id="PR00598">
    <property type="entry name" value="HTHMARR"/>
</dbReference>
<dbReference type="EMBL" id="VLTJ01000046">
    <property type="protein sequence ID" value="TSH88274.1"/>
    <property type="molecule type" value="Genomic_DNA"/>
</dbReference>
<dbReference type="OrthoDB" id="9179698at2"/>
<dbReference type="PROSITE" id="PS50995">
    <property type="entry name" value="HTH_MARR_2"/>
    <property type="match status" value="1"/>
</dbReference>
<dbReference type="AlphaFoldDB" id="A0A556A5Y9"/>
<evidence type="ECO:0000259" key="1">
    <source>
        <dbReference type="PROSITE" id="PS50995"/>
    </source>
</evidence>
<dbReference type="Gene3D" id="1.10.10.10">
    <property type="entry name" value="Winged helix-like DNA-binding domain superfamily/Winged helix DNA-binding domain"/>
    <property type="match status" value="1"/>
</dbReference>
<feature type="domain" description="HTH marR-type" evidence="1">
    <location>
        <begin position="15"/>
        <end position="152"/>
    </location>
</feature>
<reference evidence="2 3" key="1">
    <citation type="submission" date="2019-07" db="EMBL/GenBank/DDBJ databases">
        <title>Qingshengfaniella alkalisoli gen. nov., sp. nov., isolated from saline soil.</title>
        <authorList>
            <person name="Xu L."/>
            <person name="Huang X.-X."/>
            <person name="Sun J.-Q."/>
        </authorList>
    </citation>
    <scope>NUCLEOTIDE SEQUENCE [LARGE SCALE GENOMIC DNA]</scope>
    <source>
        <strain evidence="2 3">DSM 27279</strain>
    </source>
</reference>
<dbReference type="InterPro" id="IPR036388">
    <property type="entry name" value="WH-like_DNA-bd_sf"/>
</dbReference>
<evidence type="ECO:0000313" key="2">
    <source>
        <dbReference type="EMBL" id="TSH88274.1"/>
    </source>
</evidence>
<dbReference type="SMART" id="SM00347">
    <property type="entry name" value="HTH_MARR"/>
    <property type="match status" value="1"/>
</dbReference>
<dbReference type="InterPro" id="IPR036390">
    <property type="entry name" value="WH_DNA-bd_sf"/>
</dbReference>